<evidence type="ECO:0000313" key="1">
    <source>
        <dbReference type="EMBL" id="GLY67277.1"/>
    </source>
</evidence>
<protein>
    <recommendedName>
        <fullName evidence="3">Polyketide cyclase</fullName>
    </recommendedName>
</protein>
<accession>A0A9W6R432</accession>
<organism evidence="1 2">
    <name type="scientific">Amycolatopsis taiwanensis</name>
    <dbReference type="NCBI Taxonomy" id="342230"/>
    <lineage>
        <taxon>Bacteria</taxon>
        <taxon>Bacillati</taxon>
        <taxon>Actinomycetota</taxon>
        <taxon>Actinomycetes</taxon>
        <taxon>Pseudonocardiales</taxon>
        <taxon>Pseudonocardiaceae</taxon>
        <taxon>Amycolatopsis</taxon>
    </lineage>
</organism>
<dbReference type="AlphaFoldDB" id="A0A9W6R432"/>
<evidence type="ECO:0000313" key="2">
    <source>
        <dbReference type="Proteomes" id="UP001165136"/>
    </source>
</evidence>
<reference evidence="1" key="1">
    <citation type="submission" date="2023-03" db="EMBL/GenBank/DDBJ databases">
        <title>Amycolatopsis taiwanensis NBRC 103393.</title>
        <authorList>
            <person name="Ichikawa N."/>
            <person name="Sato H."/>
            <person name="Tonouchi N."/>
        </authorList>
    </citation>
    <scope>NUCLEOTIDE SEQUENCE</scope>
    <source>
        <strain evidence="1">NBRC 103393</strain>
    </source>
</reference>
<keyword evidence="2" id="KW-1185">Reference proteome</keyword>
<dbReference type="EMBL" id="BSTI01000008">
    <property type="protein sequence ID" value="GLY67277.1"/>
    <property type="molecule type" value="Genomic_DNA"/>
</dbReference>
<dbReference type="SUPFAM" id="SSF55961">
    <property type="entry name" value="Bet v1-like"/>
    <property type="match status" value="1"/>
</dbReference>
<dbReference type="Proteomes" id="UP001165136">
    <property type="component" value="Unassembled WGS sequence"/>
</dbReference>
<gene>
    <name evidence="1" type="ORF">Atai01_38960</name>
</gene>
<comment type="caution">
    <text evidence="1">The sequence shown here is derived from an EMBL/GenBank/DDBJ whole genome shotgun (WGS) entry which is preliminary data.</text>
</comment>
<proteinExistence type="predicted"/>
<evidence type="ECO:0008006" key="3">
    <source>
        <dbReference type="Google" id="ProtNLM"/>
    </source>
</evidence>
<dbReference type="RefSeq" id="WP_285487728.1">
    <property type="nucleotide sequence ID" value="NZ_BSTI01000008.1"/>
</dbReference>
<sequence>MVVANGSLPRIDEHSVMIGAAPQVVWDALLCVVERSFSSLRPMSRVLGCRDAETVGPRPLAVGSAFPGFHVAAADAPHKLELAGRHRFSRYALTFRLDDVGNGRVRLRAESLAEFPGVLGRIYQAMVIGTGGHVLGVKRLLATVKRRAERL</sequence>
<name>A0A9W6R432_9PSEU</name>